<evidence type="ECO:0000313" key="3">
    <source>
        <dbReference type="Proteomes" id="UP000635606"/>
    </source>
</evidence>
<keyword evidence="3" id="KW-1185">Reference proteome</keyword>
<evidence type="ECO:0008006" key="4">
    <source>
        <dbReference type="Google" id="ProtNLM"/>
    </source>
</evidence>
<feature type="region of interest" description="Disordered" evidence="1">
    <location>
        <begin position="152"/>
        <end position="302"/>
    </location>
</feature>
<accession>A0A8J4E8N7</accession>
<feature type="compositionally biased region" description="Polar residues" evidence="1">
    <location>
        <begin position="183"/>
        <end position="193"/>
    </location>
</feature>
<dbReference type="AlphaFoldDB" id="A0A8J4E8N7"/>
<feature type="compositionally biased region" description="Low complexity" evidence="1">
    <location>
        <begin position="276"/>
        <end position="293"/>
    </location>
</feature>
<sequence length="380" mass="39208">MSEGTWAGRSVPQMWASAQAADTQTAWQQVNAWRRTHDLLLHHAGRLKACADELSYAWPPGKSPAAQAFIEHITQLRTAILQASLDAATNYSAIAGVLSSLSSAKADMAELMQEWESYANAPTAEQARRVSLGDSNSPEGLNARARIRMSQNDQEVLESSRRLVQLSPPGEQPIWTKDPIGGASQSAAQSGNGRSKRTAAMTTRLTPPSVESTGAIDGHPGLAGSTVSPKPVGSSDSLPARVEPSALPGAAPSSISTVGPRGMGSIPLPSAQPEIGRVARVGGSAGHAASGTAPFPPVTGLGRPQAKVNPVGGVIEANRSAVPASAFPLMGGARGGAGDRHVPPAPLTMVWEVPEDVSPVIEPAAEVPFDLGPGVIGIDR</sequence>
<feature type="compositionally biased region" description="Polar residues" evidence="1">
    <location>
        <begin position="200"/>
        <end position="212"/>
    </location>
</feature>
<organism evidence="2 3">
    <name type="scientific">Virgisporangium ochraceum</name>
    <dbReference type="NCBI Taxonomy" id="65505"/>
    <lineage>
        <taxon>Bacteria</taxon>
        <taxon>Bacillati</taxon>
        <taxon>Actinomycetota</taxon>
        <taxon>Actinomycetes</taxon>
        <taxon>Micromonosporales</taxon>
        <taxon>Micromonosporaceae</taxon>
        <taxon>Virgisporangium</taxon>
    </lineage>
</organism>
<name>A0A8J4E8N7_9ACTN</name>
<proteinExistence type="predicted"/>
<protein>
    <recommendedName>
        <fullName evidence="4">PPE family domain-containing protein</fullName>
    </recommendedName>
</protein>
<evidence type="ECO:0000313" key="2">
    <source>
        <dbReference type="EMBL" id="GIJ65428.1"/>
    </source>
</evidence>
<dbReference type="Proteomes" id="UP000635606">
    <property type="component" value="Unassembled WGS sequence"/>
</dbReference>
<reference evidence="2" key="1">
    <citation type="submission" date="2021-01" db="EMBL/GenBank/DDBJ databases">
        <title>Whole genome shotgun sequence of Virgisporangium ochraceum NBRC 16418.</title>
        <authorList>
            <person name="Komaki H."/>
            <person name="Tamura T."/>
        </authorList>
    </citation>
    <scope>NUCLEOTIDE SEQUENCE</scope>
    <source>
        <strain evidence="2">NBRC 16418</strain>
    </source>
</reference>
<dbReference type="EMBL" id="BOPH01000003">
    <property type="protein sequence ID" value="GIJ65428.1"/>
    <property type="molecule type" value="Genomic_DNA"/>
</dbReference>
<comment type="caution">
    <text evidence="2">The sequence shown here is derived from an EMBL/GenBank/DDBJ whole genome shotgun (WGS) entry which is preliminary data.</text>
</comment>
<evidence type="ECO:0000256" key="1">
    <source>
        <dbReference type="SAM" id="MobiDB-lite"/>
    </source>
</evidence>
<gene>
    <name evidence="2" type="ORF">Voc01_003450</name>
</gene>